<dbReference type="PANTHER" id="PTHR43214:SF43">
    <property type="entry name" value="TWO-COMPONENT RESPONSE REGULATOR"/>
    <property type="match status" value="1"/>
</dbReference>
<dbReference type="InterPro" id="IPR039420">
    <property type="entry name" value="WalR-like"/>
</dbReference>
<keyword evidence="4" id="KW-1185">Reference proteome</keyword>
<dbReference type="AlphaFoldDB" id="A0A1Y0HJP1"/>
<evidence type="ECO:0000313" key="3">
    <source>
        <dbReference type="EMBL" id="ARU48272.1"/>
    </source>
</evidence>
<evidence type="ECO:0000313" key="4">
    <source>
        <dbReference type="Proteomes" id="UP000196005"/>
    </source>
</evidence>
<dbReference type="CDD" id="cd06170">
    <property type="entry name" value="LuxR_C_like"/>
    <property type="match status" value="1"/>
</dbReference>
<gene>
    <name evidence="3" type="ORF">Sdiek1_1106</name>
</gene>
<feature type="domain" description="HTH luxR-type" evidence="2">
    <location>
        <begin position="130"/>
        <end position="193"/>
    </location>
</feature>
<evidence type="ECO:0000259" key="2">
    <source>
        <dbReference type="PROSITE" id="PS50043"/>
    </source>
</evidence>
<dbReference type="GO" id="GO:0006355">
    <property type="term" value="P:regulation of DNA-templated transcription"/>
    <property type="evidence" value="ECO:0007669"/>
    <property type="project" value="InterPro"/>
</dbReference>
<reference evidence="4" key="1">
    <citation type="submission" date="2017-05" db="EMBL/GenBank/DDBJ databases">
        <title>Dechlorination kinetics govern the competition between two new strains of the genus Sulfurospirillum.</title>
        <authorList>
            <person name="Buttet G.F."/>
            <person name="Murray A.M."/>
            <person name="Goris T."/>
            <person name="Burion M."/>
            <person name="Lin B."/>
            <person name="Rolle M."/>
            <person name="Maillard J."/>
        </authorList>
    </citation>
    <scope>NUCLEOTIDE SEQUENCE [LARGE SCALE GENOMIC DNA]</scope>
    <source>
        <strain evidence="4">SL2-1</strain>
    </source>
</reference>
<accession>A0A1Y0HJP1</accession>
<dbReference type="PROSITE" id="PS50043">
    <property type="entry name" value="HTH_LUXR_2"/>
    <property type="match status" value="1"/>
</dbReference>
<dbReference type="InterPro" id="IPR016032">
    <property type="entry name" value="Sig_transdc_resp-reg_C-effctor"/>
</dbReference>
<dbReference type="SMART" id="SM00421">
    <property type="entry name" value="HTH_LUXR"/>
    <property type="match status" value="1"/>
</dbReference>
<name>A0A1Y0HJP1_9BACT</name>
<protein>
    <submittedName>
        <fullName evidence="3">Oxygen regulatory protein NreC</fullName>
    </submittedName>
</protein>
<dbReference type="Pfam" id="PF00196">
    <property type="entry name" value="GerE"/>
    <property type="match status" value="1"/>
</dbReference>
<dbReference type="SUPFAM" id="SSF46894">
    <property type="entry name" value="C-terminal effector domain of the bipartite response regulators"/>
    <property type="match status" value="1"/>
</dbReference>
<dbReference type="RefSeq" id="WP_087438257.1">
    <property type="nucleotide sequence ID" value="NZ_CP021416.1"/>
</dbReference>
<organism evidence="3 4">
    <name type="scientific">Sulfurospirillum diekertiae</name>
    <dbReference type="NCBI Taxonomy" id="1854492"/>
    <lineage>
        <taxon>Bacteria</taxon>
        <taxon>Pseudomonadati</taxon>
        <taxon>Campylobacterota</taxon>
        <taxon>Epsilonproteobacteria</taxon>
        <taxon>Campylobacterales</taxon>
        <taxon>Sulfurospirillaceae</taxon>
        <taxon>Sulfurospirillum</taxon>
    </lineage>
</organism>
<dbReference type="InterPro" id="IPR000792">
    <property type="entry name" value="Tscrpt_reg_LuxR_C"/>
</dbReference>
<dbReference type="Gene3D" id="3.40.50.2300">
    <property type="match status" value="1"/>
</dbReference>
<dbReference type="KEGG" id="suls:Sdiek1_1106"/>
<dbReference type="PRINTS" id="PR00038">
    <property type="entry name" value="HTHLUXR"/>
</dbReference>
<dbReference type="EMBL" id="CP021416">
    <property type="protein sequence ID" value="ARU48272.1"/>
    <property type="molecule type" value="Genomic_DNA"/>
</dbReference>
<sequence>MTLYIISKNTILQKRWSTILSAFHPIFRESLPSSLGSDSMIMIHDAVLYQLNDEQKKRLFTLHVMVLSTTPTFEQARLMLTLGAKGYGNTMMHESYLVSACQAIQEGNIWLSPEYINLMIQELPTMPKKAINPLESLSHREAEVAILLSQGDSHKEIAEKLNITVRTVKAHATAIYSQLNIKDRLALALLVRK</sequence>
<dbReference type="GO" id="GO:0003677">
    <property type="term" value="F:DNA binding"/>
    <property type="evidence" value="ECO:0007669"/>
    <property type="project" value="UniProtKB-KW"/>
</dbReference>
<proteinExistence type="predicted"/>
<dbReference type="Proteomes" id="UP000196005">
    <property type="component" value="Chromosome"/>
</dbReference>
<keyword evidence="1" id="KW-0238">DNA-binding</keyword>
<dbReference type="PANTHER" id="PTHR43214">
    <property type="entry name" value="TWO-COMPONENT RESPONSE REGULATOR"/>
    <property type="match status" value="1"/>
</dbReference>
<evidence type="ECO:0000256" key="1">
    <source>
        <dbReference type="ARBA" id="ARBA00023125"/>
    </source>
</evidence>